<dbReference type="Proteomes" id="UP000094769">
    <property type="component" value="Unassembled WGS sequence"/>
</dbReference>
<feature type="chain" id="PRO_5031031405" evidence="1">
    <location>
        <begin position="23"/>
        <end position="209"/>
    </location>
</feature>
<dbReference type="Pfam" id="PF05494">
    <property type="entry name" value="MlaC"/>
    <property type="match status" value="1"/>
</dbReference>
<keyword evidence="3" id="KW-1185">Reference proteome</keyword>
<dbReference type="EMBL" id="MARB01000012">
    <property type="protein sequence ID" value="ODJ87363.1"/>
    <property type="molecule type" value="Genomic_DNA"/>
</dbReference>
<dbReference type="OrthoDB" id="9787053at2"/>
<dbReference type="InterPro" id="IPR008869">
    <property type="entry name" value="MlaC/ttg2D"/>
</dbReference>
<dbReference type="PANTHER" id="PTHR36573:SF1">
    <property type="entry name" value="INTERMEMBRANE PHOSPHOLIPID TRANSPORT SYSTEM BINDING PROTEIN MLAC"/>
    <property type="match status" value="1"/>
</dbReference>
<organism evidence="2 3">
    <name type="scientific">Candidatus Thiodiazotropha endolucinida</name>
    <dbReference type="NCBI Taxonomy" id="1655433"/>
    <lineage>
        <taxon>Bacteria</taxon>
        <taxon>Pseudomonadati</taxon>
        <taxon>Pseudomonadota</taxon>
        <taxon>Gammaproteobacteria</taxon>
        <taxon>Chromatiales</taxon>
        <taxon>Sedimenticolaceae</taxon>
        <taxon>Candidatus Thiodiazotropha</taxon>
    </lineage>
</organism>
<comment type="caution">
    <text evidence="2">The sequence shown here is derived from an EMBL/GenBank/DDBJ whole genome shotgun (WGS) entry which is preliminary data.</text>
</comment>
<evidence type="ECO:0000313" key="2">
    <source>
        <dbReference type="EMBL" id="ODJ87363.1"/>
    </source>
</evidence>
<dbReference type="InterPro" id="IPR042245">
    <property type="entry name" value="Tgt2/MlaC_sf"/>
</dbReference>
<gene>
    <name evidence="2" type="primary">mlaC</name>
    <name evidence="2" type="ORF">CODIS_23380</name>
</gene>
<dbReference type="PIRSF" id="PIRSF004649">
    <property type="entry name" value="MlaC"/>
    <property type="match status" value="1"/>
</dbReference>
<name>A0A7Z0VKM2_9GAMM</name>
<dbReference type="AlphaFoldDB" id="A0A7Z0VKM2"/>
<dbReference type="PANTHER" id="PTHR36573">
    <property type="entry name" value="INTERMEMBRANE PHOSPHOLIPID TRANSPORT SYSTEM BINDING PROTEIN MLAC"/>
    <property type="match status" value="1"/>
</dbReference>
<feature type="signal peptide" evidence="1">
    <location>
        <begin position="1"/>
        <end position="22"/>
    </location>
</feature>
<evidence type="ECO:0000256" key="1">
    <source>
        <dbReference type="SAM" id="SignalP"/>
    </source>
</evidence>
<reference evidence="2 3" key="1">
    <citation type="submission" date="2016-06" db="EMBL/GenBank/DDBJ databases">
        <title>Genome sequence of endosymbiont of Candidatus Endolucinida thiodiazotropha.</title>
        <authorList>
            <person name="Poehlein A."/>
            <person name="Koenig S."/>
            <person name="Heiden S.E."/>
            <person name="Thuermer A."/>
            <person name="Voget S."/>
            <person name="Daniel R."/>
            <person name="Markert S."/>
            <person name="Gros O."/>
            <person name="Schweder T."/>
        </authorList>
    </citation>
    <scope>NUCLEOTIDE SEQUENCE [LARGE SCALE GENOMIC DNA]</scope>
    <source>
        <strain evidence="2 3">COS</strain>
    </source>
</reference>
<dbReference type="RefSeq" id="WP_083220708.1">
    <property type="nucleotide sequence ID" value="NZ_MARB01000012.1"/>
</dbReference>
<sequence>MNRLSATLLLIILFTFSLSASANVTPSERIKETVNQVLTVLKDQSLGRQDRRDQVKEIVRKRFDYESMSQVILAANWRKASKPQREQFITLFRELLEQTYFSAIDSYSDQSVRMGRERMKGKLANVQTFIVAAKKELAVSYKMRFRNDDWYAYDVAVDGVSLVSNYRTSFRNLVKSKGMEGLLAELAQKVASLKAKNKNSQQGTPTAEE</sequence>
<keyword evidence="1" id="KW-0732">Signal</keyword>
<dbReference type="Gene3D" id="3.10.450.710">
    <property type="entry name" value="Tgt2/MlaC"/>
    <property type="match status" value="1"/>
</dbReference>
<accession>A0A7Z0VKM2</accession>
<proteinExistence type="predicted"/>
<protein>
    <submittedName>
        <fullName evidence="2">Putative phospholipid-binding protein MlaC</fullName>
    </submittedName>
</protein>
<evidence type="ECO:0000313" key="3">
    <source>
        <dbReference type="Proteomes" id="UP000094769"/>
    </source>
</evidence>